<dbReference type="Gene3D" id="1.10.238.10">
    <property type="entry name" value="EF-hand"/>
    <property type="match status" value="1"/>
</dbReference>
<evidence type="ECO:0000256" key="2">
    <source>
        <dbReference type="ARBA" id="ARBA00022614"/>
    </source>
</evidence>
<keyword evidence="1" id="KW-0343">GTPase activation</keyword>
<dbReference type="InterPro" id="IPR001611">
    <property type="entry name" value="Leu-rich_rpt"/>
</dbReference>
<proteinExistence type="predicted"/>
<dbReference type="SUPFAM" id="SSF47473">
    <property type="entry name" value="EF-hand"/>
    <property type="match status" value="1"/>
</dbReference>
<dbReference type="GeneID" id="17306948"/>
<dbReference type="PANTHER" id="PTHR24113">
    <property type="entry name" value="RAN GTPASE-ACTIVATING PROTEIN 1"/>
    <property type="match status" value="1"/>
</dbReference>
<dbReference type="InterPro" id="IPR002048">
    <property type="entry name" value="EF_hand_dom"/>
</dbReference>
<evidence type="ECO:0000256" key="5">
    <source>
        <dbReference type="SAM" id="MobiDB-lite"/>
    </source>
</evidence>
<feature type="region of interest" description="Disordered" evidence="5">
    <location>
        <begin position="65"/>
        <end position="107"/>
    </location>
</feature>
<dbReference type="GO" id="GO:0048471">
    <property type="term" value="C:perinuclear region of cytoplasm"/>
    <property type="evidence" value="ECO:0007669"/>
    <property type="project" value="TreeGrafter"/>
</dbReference>
<name>L1JPJ1_GUITC</name>
<keyword evidence="4" id="KW-0106">Calcium</keyword>
<evidence type="ECO:0000259" key="6">
    <source>
        <dbReference type="PROSITE" id="PS50222"/>
    </source>
</evidence>
<sequence length="1042" mass="119171">MNAFSDEDLDLMRRVEEDAARWLGDEEDEEAKSLSVWIDALGETLEKTEDPLLRRAMFSSFLRRAEEQKKSDNIEQEQEDAGSEDDEEQADEDANHASSVSPTYNLEEEMNDAFDEKDELEASYKEYCLKHGKTALLPVADVINALKVKTIKDLDCSNYSMGDSGATCMAAYLHHLLYLETLKLTGNNIHEAGMLALAKAFRDCEHLKAIVLDDNRIGIAGARALGDASVDKASSLEVLSVSNNKLTDPALAYVIKQLVACNRLKFLSIAMNSIGDASCDSLTKFCTKNRSLENLNCNWGYIRCKSAEEVANSLRWVSTLTHLDLGWNGFGDPLPCDAICAELRRKTCKIRFLNLSHNRVNPETSCMLASAIEANNSIKTIILDGNPMGKIGCRRMLKACHHAEDEGLEDHHARRTTRDKNEIQVSFKNCSFEHNQVTSQFNPSEPGGEYLLDMENPYSRLIVSDLLKIEARSKGQFVRHAMMMDGKPYVLPKWKDFDQEPFVPDLGELEFRFISLRKFAKATDKLPDSIFQRILLKFEDRGGASMTPEEKRHWLHNRYHLLRMASRIGKLEFFDLYMTSVTVCQARMLLSILQNTEDRIHFVATVYLKMNSTAAPRKLLNDLDDKERRLLESLLGPESYHFTPNNPTGHYRLDLSKHDEREVALRLQELRIDQDQVDQELFSTVSKHAGGSRNRIELVWRNTMHNGEPFKYKLHFSVPTSGVLELDFVELLKPQDKTDNLICISDEDWMAFLEHVKEVGPVKALIAFRLISNTELFLTHHVKELLCCFGKEAPETFRVEVCVIAFARTIDWHELFGASGLFRKTLSKTERRMLTQRLGAVNLFDHVMAVDYYELDASNEEDRWIMQEIVHFAVAEPGENCVNETWNGMDWETPKGWVQEAPKFGLYTVYYCRERETVEKVMAEANAKHPCSLENDIIPVGTSWVDDFMLHQIKEKLEETFLSAEDCFEQIDRDGGGTLDVKEFATGLVQVLWIDFDLPALTWTQLGIWLRPHELRGFFSKIDQDGSGQVDLDELQEFWQEY</sequence>
<dbReference type="Gene3D" id="3.80.10.10">
    <property type="entry name" value="Ribonuclease Inhibitor"/>
    <property type="match status" value="1"/>
</dbReference>
<keyword evidence="2" id="KW-0433">Leucine-rich repeat</keyword>
<dbReference type="SMART" id="SM00368">
    <property type="entry name" value="LRR_RI"/>
    <property type="match status" value="5"/>
</dbReference>
<feature type="compositionally biased region" description="Acidic residues" evidence="5">
    <location>
        <begin position="74"/>
        <end position="92"/>
    </location>
</feature>
<dbReference type="GO" id="GO:0006913">
    <property type="term" value="P:nucleocytoplasmic transport"/>
    <property type="evidence" value="ECO:0007669"/>
    <property type="project" value="TreeGrafter"/>
</dbReference>
<evidence type="ECO:0000256" key="4">
    <source>
        <dbReference type="ARBA" id="ARBA00022837"/>
    </source>
</evidence>
<organism evidence="7">
    <name type="scientific">Guillardia theta (strain CCMP2712)</name>
    <name type="common">Cryptophyte</name>
    <dbReference type="NCBI Taxonomy" id="905079"/>
    <lineage>
        <taxon>Eukaryota</taxon>
        <taxon>Cryptophyceae</taxon>
        <taxon>Pyrenomonadales</taxon>
        <taxon>Geminigeraceae</taxon>
        <taxon>Guillardia</taxon>
    </lineage>
</organism>
<dbReference type="RefSeq" id="XP_005837095.1">
    <property type="nucleotide sequence ID" value="XM_005837038.1"/>
</dbReference>
<reference evidence="9" key="2">
    <citation type="submission" date="2012-11" db="EMBL/GenBank/DDBJ databases">
        <authorList>
            <person name="Kuo A."/>
            <person name="Curtis B.A."/>
            <person name="Tanifuji G."/>
            <person name="Burki F."/>
            <person name="Gruber A."/>
            <person name="Irimia M."/>
            <person name="Maruyama S."/>
            <person name="Arias M.C."/>
            <person name="Ball S.G."/>
            <person name="Gile G.H."/>
            <person name="Hirakawa Y."/>
            <person name="Hopkins J.F."/>
            <person name="Rensing S.A."/>
            <person name="Schmutz J."/>
            <person name="Symeonidi A."/>
            <person name="Elias M."/>
            <person name="Eveleigh R.J."/>
            <person name="Herman E.K."/>
            <person name="Klute M.J."/>
            <person name="Nakayama T."/>
            <person name="Obornik M."/>
            <person name="Reyes-Prieto A."/>
            <person name="Armbrust E.V."/>
            <person name="Aves S.J."/>
            <person name="Beiko R.G."/>
            <person name="Coutinho P."/>
            <person name="Dacks J.B."/>
            <person name="Durnford D.G."/>
            <person name="Fast N.M."/>
            <person name="Green B.R."/>
            <person name="Grisdale C."/>
            <person name="Hempe F."/>
            <person name="Henrissat B."/>
            <person name="Hoppner M.P."/>
            <person name="Ishida K.-I."/>
            <person name="Kim E."/>
            <person name="Koreny L."/>
            <person name="Kroth P.G."/>
            <person name="Liu Y."/>
            <person name="Malik S.-B."/>
            <person name="Maier U.G."/>
            <person name="McRose D."/>
            <person name="Mock T."/>
            <person name="Neilson J.A."/>
            <person name="Onodera N.T."/>
            <person name="Poole A.M."/>
            <person name="Pritham E.J."/>
            <person name="Richards T.A."/>
            <person name="Rocap G."/>
            <person name="Roy S.W."/>
            <person name="Sarai C."/>
            <person name="Schaack S."/>
            <person name="Shirato S."/>
            <person name="Slamovits C.H."/>
            <person name="Spencer D.F."/>
            <person name="Suzuki S."/>
            <person name="Worden A.Z."/>
            <person name="Zauner S."/>
            <person name="Barry K."/>
            <person name="Bell C."/>
            <person name="Bharti A.K."/>
            <person name="Crow J.A."/>
            <person name="Grimwood J."/>
            <person name="Kramer R."/>
            <person name="Lindquist E."/>
            <person name="Lucas S."/>
            <person name="Salamov A."/>
            <person name="McFadden G.I."/>
            <person name="Lane C.E."/>
            <person name="Keeling P.J."/>
            <person name="Gray M.W."/>
            <person name="Grigoriev I.V."/>
            <person name="Archibald J.M."/>
        </authorList>
    </citation>
    <scope>NUCLEOTIDE SEQUENCE</scope>
    <source>
        <strain evidence="9">CCMP2712</strain>
    </source>
</reference>
<dbReference type="InterPro" id="IPR032675">
    <property type="entry name" value="LRR_dom_sf"/>
</dbReference>
<evidence type="ECO:0000313" key="7">
    <source>
        <dbReference type="EMBL" id="EKX50115.1"/>
    </source>
</evidence>
<dbReference type="eggNOG" id="KOG4308">
    <property type="taxonomic scope" value="Eukaryota"/>
</dbReference>
<dbReference type="HOGENOM" id="CLU_292483_0_0_1"/>
<dbReference type="GO" id="GO:0005634">
    <property type="term" value="C:nucleus"/>
    <property type="evidence" value="ECO:0007669"/>
    <property type="project" value="TreeGrafter"/>
</dbReference>
<dbReference type="KEGG" id="gtt:GUITHDRAFT_103928"/>
<dbReference type="GO" id="GO:0031267">
    <property type="term" value="F:small GTPase binding"/>
    <property type="evidence" value="ECO:0007669"/>
    <property type="project" value="TreeGrafter"/>
</dbReference>
<dbReference type="InterPro" id="IPR011992">
    <property type="entry name" value="EF-hand-dom_pair"/>
</dbReference>
<dbReference type="PANTHER" id="PTHR24113:SF12">
    <property type="entry name" value="RAN GTPASE-ACTIVATING PROTEIN 1"/>
    <property type="match status" value="1"/>
</dbReference>
<dbReference type="AlphaFoldDB" id="L1JPJ1"/>
<dbReference type="PROSITE" id="PS50222">
    <property type="entry name" value="EF_HAND_2"/>
    <property type="match status" value="2"/>
</dbReference>
<dbReference type="EMBL" id="JH992979">
    <property type="protein sequence ID" value="EKX50115.1"/>
    <property type="molecule type" value="Genomic_DNA"/>
</dbReference>
<protein>
    <recommendedName>
        <fullName evidence="6">EF-hand domain-containing protein</fullName>
    </recommendedName>
</protein>
<dbReference type="Pfam" id="PF13499">
    <property type="entry name" value="EF-hand_7"/>
    <property type="match status" value="1"/>
</dbReference>
<dbReference type="OrthoDB" id="120976at2759"/>
<dbReference type="PROSITE" id="PS00018">
    <property type="entry name" value="EF_HAND_1"/>
    <property type="match status" value="2"/>
</dbReference>
<accession>L1JPJ1</accession>
<evidence type="ECO:0000256" key="3">
    <source>
        <dbReference type="ARBA" id="ARBA00022737"/>
    </source>
</evidence>
<evidence type="ECO:0000256" key="1">
    <source>
        <dbReference type="ARBA" id="ARBA00022468"/>
    </source>
</evidence>
<dbReference type="SUPFAM" id="SSF52047">
    <property type="entry name" value="RNI-like"/>
    <property type="match status" value="1"/>
</dbReference>
<keyword evidence="9" id="KW-1185">Reference proteome</keyword>
<dbReference type="InterPro" id="IPR027038">
    <property type="entry name" value="RanGap"/>
</dbReference>
<reference evidence="8" key="3">
    <citation type="submission" date="2015-06" db="UniProtKB">
        <authorList>
            <consortium name="EnsemblProtists"/>
        </authorList>
    </citation>
    <scope>IDENTIFICATION</scope>
</reference>
<keyword evidence="3" id="KW-0677">Repeat</keyword>
<reference evidence="7 9" key="1">
    <citation type="journal article" date="2012" name="Nature">
        <title>Algal genomes reveal evolutionary mosaicism and the fate of nucleomorphs.</title>
        <authorList>
            <consortium name="DOE Joint Genome Institute"/>
            <person name="Curtis B.A."/>
            <person name="Tanifuji G."/>
            <person name="Burki F."/>
            <person name="Gruber A."/>
            <person name="Irimia M."/>
            <person name="Maruyama S."/>
            <person name="Arias M.C."/>
            <person name="Ball S.G."/>
            <person name="Gile G.H."/>
            <person name="Hirakawa Y."/>
            <person name="Hopkins J.F."/>
            <person name="Kuo A."/>
            <person name="Rensing S.A."/>
            <person name="Schmutz J."/>
            <person name="Symeonidi A."/>
            <person name="Elias M."/>
            <person name="Eveleigh R.J."/>
            <person name="Herman E.K."/>
            <person name="Klute M.J."/>
            <person name="Nakayama T."/>
            <person name="Obornik M."/>
            <person name="Reyes-Prieto A."/>
            <person name="Armbrust E.V."/>
            <person name="Aves S.J."/>
            <person name="Beiko R.G."/>
            <person name="Coutinho P."/>
            <person name="Dacks J.B."/>
            <person name="Durnford D.G."/>
            <person name="Fast N.M."/>
            <person name="Green B.R."/>
            <person name="Grisdale C.J."/>
            <person name="Hempel F."/>
            <person name="Henrissat B."/>
            <person name="Hoppner M.P."/>
            <person name="Ishida K."/>
            <person name="Kim E."/>
            <person name="Koreny L."/>
            <person name="Kroth P.G."/>
            <person name="Liu Y."/>
            <person name="Malik S.B."/>
            <person name="Maier U.G."/>
            <person name="McRose D."/>
            <person name="Mock T."/>
            <person name="Neilson J.A."/>
            <person name="Onodera N.T."/>
            <person name="Poole A.M."/>
            <person name="Pritham E.J."/>
            <person name="Richards T.A."/>
            <person name="Rocap G."/>
            <person name="Roy S.W."/>
            <person name="Sarai C."/>
            <person name="Schaack S."/>
            <person name="Shirato S."/>
            <person name="Slamovits C.H."/>
            <person name="Spencer D.F."/>
            <person name="Suzuki S."/>
            <person name="Worden A.Z."/>
            <person name="Zauner S."/>
            <person name="Barry K."/>
            <person name="Bell C."/>
            <person name="Bharti A.K."/>
            <person name="Crow J.A."/>
            <person name="Grimwood J."/>
            <person name="Kramer R."/>
            <person name="Lindquist E."/>
            <person name="Lucas S."/>
            <person name="Salamov A."/>
            <person name="McFadden G.I."/>
            <person name="Lane C.E."/>
            <person name="Keeling P.J."/>
            <person name="Gray M.W."/>
            <person name="Grigoriev I.V."/>
            <person name="Archibald J.M."/>
        </authorList>
    </citation>
    <scope>NUCLEOTIDE SEQUENCE</scope>
    <source>
        <strain evidence="7 9">CCMP2712</strain>
    </source>
</reference>
<feature type="domain" description="EF-hand" evidence="6">
    <location>
        <begin position="959"/>
        <end position="994"/>
    </location>
</feature>
<evidence type="ECO:0000313" key="8">
    <source>
        <dbReference type="EnsemblProtists" id="EKX50115"/>
    </source>
</evidence>
<feature type="domain" description="EF-hand" evidence="6">
    <location>
        <begin position="1010"/>
        <end position="1042"/>
    </location>
</feature>
<dbReference type="SMART" id="SM00054">
    <property type="entry name" value="EFh"/>
    <property type="match status" value="2"/>
</dbReference>
<dbReference type="GO" id="GO:0005509">
    <property type="term" value="F:calcium ion binding"/>
    <property type="evidence" value="ECO:0007669"/>
    <property type="project" value="InterPro"/>
</dbReference>
<dbReference type="InterPro" id="IPR018247">
    <property type="entry name" value="EF_Hand_1_Ca_BS"/>
</dbReference>
<evidence type="ECO:0000313" key="9">
    <source>
        <dbReference type="Proteomes" id="UP000011087"/>
    </source>
</evidence>
<dbReference type="GO" id="GO:0005096">
    <property type="term" value="F:GTPase activator activity"/>
    <property type="evidence" value="ECO:0007669"/>
    <property type="project" value="UniProtKB-KW"/>
</dbReference>
<dbReference type="OMA" id="WNNIRGE"/>
<dbReference type="EnsemblProtists" id="EKX50115">
    <property type="protein sequence ID" value="EKX50115"/>
    <property type="gene ID" value="GUITHDRAFT_103928"/>
</dbReference>
<dbReference type="GO" id="GO:0005829">
    <property type="term" value="C:cytosol"/>
    <property type="evidence" value="ECO:0007669"/>
    <property type="project" value="TreeGrafter"/>
</dbReference>
<dbReference type="Proteomes" id="UP000011087">
    <property type="component" value="Unassembled WGS sequence"/>
</dbReference>
<dbReference type="CDD" id="cd00051">
    <property type="entry name" value="EFh"/>
    <property type="match status" value="1"/>
</dbReference>
<dbReference type="Pfam" id="PF13516">
    <property type="entry name" value="LRR_6"/>
    <property type="match status" value="2"/>
</dbReference>
<dbReference type="PaxDb" id="55529-EKX50115"/>
<gene>
    <name evidence="7" type="ORF">GUITHDRAFT_103928</name>
</gene>